<dbReference type="Gene3D" id="3.40.50.720">
    <property type="entry name" value="NAD(P)-binding Rossmann-like Domain"/>
    <property type="match status" value="1"/>
</dbReference>
<name>A0A382GB24_9ZZZZ</name>
<gene>
    <name evidence="2" type="ORF">METZ01_LOCUS224688</name>
</gene>
<reference evidence="2" key="1">
    <citation type="submission" date="2018-05" db="EMBL/GenBank/DDBJ databases">
        <authorList>
            <person name="Lanie J.A."/>
            <person name="Ng W.-L."/>
            <person name="Kazmierczak K.M."/>
            <person name="Andrzejewski T.M."/>
            <person name="Davidsen T.M."/>
            <person name="Wayne K.J."/>
            <person name="Tettelin H."/>
            <person name="Glass J.I."/>
            <person name="Rusch D."/>
            <person name="Podicherti R."/>
            <person name="Tsui H.-C.T."/>
            <person name="Winkler M.E."/>
        </authorList>
    </citation>
    <scope>NUCLEOTIDE SEQUENCE</scope>
</reference>
<sequence>VLGAAGWLGRAVLTHLEEHGHQVRAIDYGPEPWKAWEDVDGTYGGEIIHADISDYDQMVSALEGQEAIVHTAVYFGPADPQEARIDDRPFLINLKGLWNVLEIAREGQMRRVVHIGSCQTAHPQGEFFTADVRRPDGSLYAVAKRLQEEMCRQFYDAFELPIVVLRPDYIVDTRIGLGRQREKLGVGGHVARNGWVCRHDLAEACCLSIDSDIGFDVFHIVGTPEAAETCNVERSKSVLGLQYEGDLEKYR</sequence>
<evidence type="ECO:0000259" key="1">
    <source>
        <dbReference type="Pfam" id="PF01370"/>
    </source>
</evidence>
<dbReference type="SUPFAM" id="SSF51735">
    <property type="entry name" value="NAD(P)-binding Rossmann-fold domains"/>
    <property type="match status" value="1"/>
</dbReference>
<dbReference type="InterPro" id="IPR036291">
    <property type="entry name" value="NAD(P)-bd_dom_sf"/>
</dbReference>
<dbReference type="AlphaFoldDB" id="A0A382GB24"/>
<feature type="domain" description="NAD-dependent epimerase/dehydratase" evidence="1">
    <location>
        <begin position="1"/>
        <end position="167"/>
    </location>
</feature>
<dbReference type="EMBL" id="UINC01054299">
    <property type="protein sequence ID" value="SVB71834.1"/>
    <property type="molecule type" value="Genomic_DNA"/>
</dbReference>
<dbReference type="PANTHER" id="PTHR43245">
    <property type="entry name" value="BIFUNCTIONAL POLYMYXIN RESISTANCE PROTEIN ARNA"/>
    <property type="match status" value="1"/>
</dbReference>
<dbReference type="InterPro" id="IPR001509">
    <property type="entry name" value="Epimerase_deHydtase"/>
</dbReference>
<feature type="non-terminal residue" evidence="2">
    <location>
        <position position="1"/>
    </location>
</feature>
<proteinExistence type="predicted"/>
<protein>
    <recommendedName>
        <fullName evidence="1">NAD-dependent epimerase/dehydratase domain-containing protein</fullName>
    </recommendedName>
</protein>
<evidence type="ECO:0000313" key="2">
    <source>
        <dbReference type="EMBL" id="SVB71834.1"/>
    </source>
</evidence>
<accession>A0A382GB24</accession>
<dbReference type="Pfam" id="PF01370">
    <property type="entry name" value="Epimerase"/>
    <property type="match status" value="1"/>
</dbReference>
<organism evidence="2">
    <name type="scientific">marine metagenome</name>
    <dbReference type="NCBI Taxonomy" id="408172"/>
    <lineage>
        <taxon>unclassified sequences</taxon>
        <taxon>metagenomes</taxon>
        <taxon>ecological metagenomes</taxon>
    </lineage>
</organism>
<dbReference type="PANTHER" id="PTHR43245:SF55">
    <property type="entry name" value="NAD(P)-BINDING DOMAIN-CONTAINING PROTEIN"/>
    <property type="match status" value="1"/>
</dbReference>
<dbReference type="InterPro" id="IPR050177">
    <property type="entry name" value="Lipid_A_modif_metabolic_enz"/>
</dbReference>